<dbReference type="SUPFAM" id="SSF56784">
    <property type="entry name" value="HAD-like"/>
    <property type="match status" value="1"/>
</dbReference>
<dbReference type="SFLD" id="SFLDG01129">
    <property type="entry name" value="C1.5:_HAD__Beta-PGM__Phosphata"/>
    <property type="match status" value="1"/>
</dbReference>
<dbReference type="NCBIfam" id="TIGR01509">
    <property type="entry name" value="HAD-SF-IA-v3"/>
    <property type="match status" value="1"/>
</dbReference>
<dbReference type="RefSeq" id="WP_382254296.1">
    <property type="nucleotide sequence ID" value="NZ_JBHTBX010000002.1"/>
</dbReference>
<comment type="similarity">
    <text evidence="3">Belongs to the HAD-like hydrolase superfamily. CbbY/CbbZ/Gph/YieH family.</text>
</comment>
<dbReference type="InterPro" id="IPR036412">
    <property type="entry name" value="HAD-like_sf"/>
</dbReference>
<evidence type="ECO:0000256" key="4">
    <source>
        <dbReference type="ARBA" id="ARBA00013078"/>
    </source>
</evidence>
<evidence type="ECO:0000256" key="3">
    <source>
        <dbReference type="ARBA" id="ARBA00006171"/>
    </source>
</evidence>
<dbReference type="InterPro" id="IPR041492">
    <property type="entry name" value="HAD_2"/>
</dbReference>
<evidence type="ECO:0000313" key="6">
    <source>
        <dbReference type="Proteomes" id="UP001596495"/>
    </source>
</evidence>
<comment type="catalytic activity">
    <reaction evidence="1">
        <text>2-phosphoglycolate + H2O = glycolate + phosphate</text>
        <dbReference type="Rhea" id="RHEA:14369"/>
        <dbReference type="ChEBI" id="CHEBI:15377"/>
        <dbReference type="ChEBI" id="CHEBI:29805"/>
        <dbReference type="ChEBI" id="CHEBI:43474"/>
        <dbReference type="ChEBI" id="CHEBI:58033"/>
        <dbReference type="EC" id="3.1.3.18"/>
    </reaction>
</comment>
<accession>A0ABW2R5X6</accession>
<evidence type="ECO:0000313" key="5">
    <source>
        <dbReference type="EMBL" id="MFC7433807.1"/>
    </source>
</evidence>
<dbReference type="Proteomes" id="UP001596495">
    <property type="component" value="Unassembled WGS sequence"/>
</dbReference>
<keyword evidence="5" id="KW-0378">Hydrolase</keyword>
<dbReference type="GO" id="GO:0016787">
    <property type="term" value="F:hydrolase activity"/>
    <property type="evidence" value="ECO:0007669"/>
    <property type="project" value="UniProtKB-KW"/>
</dbReference>
<dbReference type="SFLD" id="SFLDG01135">
    <property type="entry name" value="C1.5.6:_HAD__Beta-PGM__Phospha"/>
    <property type="match status" value="1"/>
</dbReference>
<keyword evidence="6" id="KW-1185">Reference proteome</keyword>
<dbReference type="PRINTS" id="PR00413">
    <property type="entry name" value="HADHALOGNASE"/>
</dbReference>
<dbReference type="Pfam" id="PF13419">
    <property type="entry name" value="HAD_2"/>
    <property type="match status" value="1"/>
</dbReference>
<comment type="pathway">
    <text evidence="2">Organic acid metabolism; glycolate biosynthesis; glycolate from 2-phosphoglycolate: step 1/1.</text>
</comment>
<proteinExistence type="inferred from homology"/>
<comment type="caution">
    <text evidence="5">The sequence shown here is derived from an EMBL/GenBank/DDBJ whole genome shotgun (WGS) entry which is preliminary data.</text>
</comment>
<dbReference type="InterPro" id="IPR050155">
    <property type="entry name" value="HAD-like_hydrolase_sf"/>
</dbReference>
<dbReference type="PANTHER" id="PTHR43434">
    <property type="entry name" value="PHOSPHOGLYCOLATE PHOSPHATASE"/>
    <property type="match status" value="1"/>
</dbReference>
<gene>
    <name evidence="5" type="ORF">ACFQNJ_04715</name>
</gene>
<dbReference type="NCBIfam" id="TIGR01549">
    <property type="entry name" value="HAD-SF-IA-v1"/>
    <property type="match status" value="1"/>
</dbReference>
<dbReference type="SFLD" id="SFLDS00003">
    <property type="entry name" value="Haloacid_Dehalogenase"/>
    <property type="match status" value="1"/>
</dbReference>
<sequence>MPFDLVLFDLDGTLIETAPEIADAVNDTLARFQLPAVSQQQVNDWIGHGTRELLIQALAFTGNTPAETVRHADSFRLIEAEFSVFYARRCGTRSRLYPRVRETLQALRASGVKLAVVTNKEGRYTETVLRSHDLLPLFDRIISGDTLPVKKPDPAGIHDCMQRFGVARERTLFVGDSSIDVATARNAGVTVWALPYGYNMGQPIEACGADRVIPDFSALSTS</sequence>
<evidence type="ECO:0000256" key="2">
    <source>
        <dbReference type="ARBA" id="ARBA00004818"/>
    </source>
</evidence>
<dbReference type="InterPro" id="IPR023214">
    <property type="entry name" value="HAD_sf"/>
</dbReference>
<dbReference type="Gene3D" id="3.40.50.1000">
    <property type="entry name" value="HAD superfamily/HAD-like"/>
    <property type="match status" value="1"/>
</dbReference>
<dbReference type="Gene3D" id="1.10.150.240">
    <property type="entry name" value="Putative phosphatase, domain 2"/>
    <property type="match status" value="1"/>
</dbReference>
<dbReference type="PANTHER" id="PTHR43434:SF1">
    <property type="entry name" value="PHOSPHOGLYCOLATE PHOSPHATASE"/>
    <property type="match status" value="1"/>
</dbReference>
<dbReference type="EMBL" id="JBHTBX010000002">
    <property type="protein sequence ID" value="MFC7433807.1"/>
    <property type="molecule type" value="Genomic_DNA"/>
</dbReference>
<evidence type="ECO:0000256" key="1">
    <source>
        <dbReference type="ARBA" id="ARBA00000830"/>
    </source>
</evidence>
<dbReference type="InterPro" id="IPR023198">
    <property type="entry name" value="PGP-like_dom2"/>
</dbReference>
<dbReference type="InterPro" id="IPR006439">
    <property type="entry name" value="HAD-SF_hydro_IA"/>
</dbReference>
<dbReference type="EC" id="3.1.3.18" evidence="4"/>
<protein>
    <recommendedName>
        <fullName evidence="4">phosphoglycolate phosphatase</fullName>
        <ecNumber evidence="4">3.1.3.18</ecNumber>
    </recommendedName>
</protein>
<name>A0ABW2R5X6_9BURK</name>
<organism evidence="5 6">
    <name type="scientific">Hydrogenophaga bisanensis</name>
    <dbReference type="NCBI Taxonomy" id="439611"/>
    <lineage>
        <taxon>Bacteria</taxon>
        <taxon>Pseudomonadati</taxon>
        <taxon>Pseudomonadota</taxon>
        <taxon>Betaproteobacteria</taxon>
        <taxon>Burkholderiales</taxon>
        <taxon>Comamonadaceae</taxon>
        <taxon>Hydrogenophaga</taxon>
    </lineage>
</organism>
<reference evidence="6" key="1">
    <citation type="journal article" date="2019" name="Int. J. Syst. Evol. Microbiol.">
        <title>The Global Catalogue of Microorganisms (GCM) 10K type strain sequencing project: providing services to taxonomists for standard genome sequencing and annotation.</title>
        <authorList>
            <consortium name="The Broad Institute Genomics Platform"/>
            <consortium name="The Broad Institute Genome Sequencing Center for Infectious Disease"/>
            <person name="Wu L."/>
            <person name="Ma J."/>
        </authorList>
    </citation>
    <scope>NUCLEOTIDE SEQUENCE [LARGE SCALE GENOMIC DNA]</scope>
    <source>
        <strain evidence="6">CCUG 54518</strain>
    </source>
</reference>